<evidence type="ECO:0000256" key="3">
    <source>
        <dbReference type="ARBA" id="ARBA00015810"/>
    </source>
</evidence>
<comment type="function">
    <text evidence="11">Site-specific tyrosine recombinase, which acts by catalyzing the cutting and rejoining of the recombining DNA molecules. The XerC-XerD complex is essential to convert dimers of the bacterial chromosome into monomers to permit their segregation at cell division. It also contributes to the segregational stability of plasmids.</text>
</comment>
<dbReference type="GO" id="GO:0009037">
    <property type="term" value="F:tyrosine-based site-specific recombinase activity"/>
    <property type="evidence" value="ECO:0007669"/>
    <property type="project" value="UniProtKB-UniRule"/>
</dbReference>
<evidence type="ECO:0000256" key="2">
    <source>
        <dbReference type="ARBA" id="ARBA00010450"/>
    </source>
</evidence>
<dbReference type="InterPro" id="IPR013762">
    <property type="entry name" value="Integrase-like_cat_sf"/>
</dbReference>
<feature type="active site" evidence="11">
    <location>
        <position position="268"/>
    </location>
</feature>
<reference evidence="14 15" key="1">
    <citation type="journal article" date="2016" name="BMC Genomics">
        <title>Combined genomic and structural analyses of a cultured magnetotactic bacterium reveals its niche adaptation to a dynamic environment.</title>
        <authorList>
            <person name="Araujo A.C."/>
            <person name="Morillo V."/>
            <person name="Cypriano J."/>
            <person name="Teixeira L.C."/>
            <person name="Leao P."/>
            <person name="Lyra S."/>
            <person name="Almeida L.G."/>
            <person name="Bazylinski D.A."/>
            <person name="Vasconcellos A.T."/>
            <person name="Abreu F."/>
            <person name="Lins U."/>
        </authorList>
    </citation>
    <scope>NUCLEOTIDE SEQUENCE [LARGE SCALE GENOMIC DNA]</scope>
    <source>
        <strain evidence="14 15">IT-1</strain>
    </source>
</reference>
<dbReference type="Proteomes" id="UP000194003">
    <property type="component" value="Unassembled WGS sequence"/>
</dbReference>
<evidence type="ECO:0000256" key="9">
    <source>
        <dbReference type="ARBA" id="ARBA00023172"/>
    </source>
</evidence>
<dbReference type="EMBL" id="LVJN01000018">
    <property type="protein sequence ID" value="OSM05010.1"/>
    <property type="molecule type" value="Genomic_DNA"/>
</dbReference>
<keyword evidence="8 11" id="KW-0238">DNA-binding</keyword>
<evidence type="ECO:0000256" key="1">
    <source>
        <dbReference type="ARBA" id="ARBA00004496"/>
    </source>
</evidence>
<feature type="domain" description="Core-binding (CB)" evidence="13">
    <location>
        <begin position="1"/>
        <end position="86"/>
    </location>
</feature>
<feature type="domain" description="Tyr recombinase" evidence="12">
    <location>
        <begin position="107"/>
        <end position="290"/>
    </location>
</feature>
<dbReference type="Gene3D" id="1.10.443.10">
    <property type="entry name" value="Intergrase catalytic core"/>
    <property type="match status" value="1"/>
</dbReference>
<keyword evidence="15" id="KW-1185">Reference proteome</keyword>
<keyword evidence="10 11" id="KW-0131">Cell cycle</keyword>
<comment type="subunit">
    <text evidence="11">Forms a cyclic heterotetrameric complex composed of two molecules of XerC and two molecules of XerD.</text>
</comment>
<name>A0A1Y2K664_9PROT</name>
<dbReference type="NCBIfam" id="NF001399">
    <property type="entry name" value="PRK00283.1"/>
    <property type="match status" value="1"/>
</dbReference>
<dbReference type="GO" id="GO:0051301">
    <property type="term" value="P:cell division"/>
    <property type="evidence" value="ECO:0007669"/>
    <property type="project" value="UniProtKB-KW"/>
</dbReference>
<keyword evidence="4 11" id="KW-0963">Cytoplasm</keyword>
<evidence type="ECO:0000256" key="7">
    <source>
        <dbReference type="ARBA" id="ARBA00022908"/>
    </source>
</evidence>
<dbReference type="InterPro" id="IPR011010">
    <property type="entry name" value="DNA_brk_join_enz"/>
</dbReference>
<dbReference type="InterPro" id="IPR010998">
    <property type="entry name" value="Integrase_recombinase_N"/>
</dbReference>
<evidence type="ECO:0000256" key="8">
    <source>
        <dbReference type="ARBA" id="ARBA00023125"/>
    </source>
</evidence>
<evidence type="ECO:0000256" key="10">
    <source>
        <dbReference type="ARBA" id="ARBA00023306"/>
    </source>
</evidence>
<evidence type="ECO:0000256" key="5">
    <source>
        <dbReference type="ARBA" id="ARBA00022618"/>
    </source>
</evidence>
<comment type="similarity">
    <text evidence="2 11">Belongs to the 'phage' integrase family. XerD subfamily.</text>
</comment>
<dbReference type="HAMAP" id="MF_01808">
    <property type="entry name" value="Recomb_XerC_XerD"/>
    <property type="match status" value="1"/>
</dbReference>
<dbReference type="PANTHER" id="PTHR30349">
    <property type="entry name" value="PHAGE INTEGRASE-RELATED"/>
    <property type="match status" value="1"/>
</dbReference>
<keyword evidence="9 11" id="KW-0233">DNA recombination</keyword>
<evidence type="ECO:0000256" key="6">
    <source>
        <dbReference type="ARBA" id="ARBA00022829"/>
    </source>
</evidence>
<sequence length="297" mass="33393">MSDAQILETFLDRLIIEHGLSANTLDAYRRDLEGFIQFCRQRGGTVLRATRRDLTDYLANLAEAGRTAATVSRRLSSLRRLFTHLRDAGLREDDPTARLSRPKMRRQIPQTLTEDEVEALLSAPDISTDLGVRDAAMLELMYATGLRVTELVTITTDGVDLEGGFVRVIGKGDKERIVPMGEEALDRVRDYLKHARPMLLRGRRSSALFVTRRAAAMTRHNFWHIVKRCAADAGIVKPLSPHGIRHAFATHLLNHGADLRAVQMMLGHADIATTEIYTHVANERLKRLHEKLHPRGA</sequence>
<keyword evidence="6 11" id="KW-0159">Chromosome partition</keyword>
<evidence type="ECO:0000256" key="4">
    <source>
        <dbReference type="ARBA" id="ARBA00022490"/>
    </source>
</evidence>
<dbReference type="STRING" id="1434232.MAIT1_03138"/>
<dbReference type="CDD" id="cd00798">
    <property type="entry name" value="INT_XerDC_C"/>
    <property type="match status" value="1"/>
</dbReference>
<feature type="active site" evidence="11">
    <location>
        <position position="147"/>
    </location>
</feature>
<protein>
    <recommendedName>
        <fullName evidence="3 11">Tyrosine recombinase XerD</fullName>
    </recommendedName>
</protein>
<keyword evidence="7 11" id="KW-0229">DNA integration</keyword>
<organism evidence="14 15">
    <name type="scientific">Magnetofaba australis IT-1</name>
    <dbReference type="NCBI Taxonomy" id="1434232"/>
    <lineage>
        <taxon>Bacteria</taxon>
        <taxon>Pseudomonadati</taxon>
        <taxon>Pseudomonadota</taxon>
        <taxon>Magnetococcia</taxon>
        <taxon>Magnetococcales</taxon>
        <taxon>Magnetococcaceae</taxon>
        <taxon>Magnetofaba</taxon>
    </lineage>
</organism>
<dbReference type="InterPro" id="IPR044068">
    <property type="entry name" value="CB"/>
</dbReference>
<evidence type="ECO:0000256" key="11">
    <source>
        <dbReference type="HAMAP-Rule" id="MF_01807"/>
    </source>
</evidence>
<dbReference type="InterPro" id="IPR050090">
    <property type="entry name" value="Tyrosine_recombinase_XerCD"/>
</dbReference>
<dbReference type="HAMAP" id="MF_01807">
    <property type="entry name" value="Recomb_XerD"/>
    <property type="match status" value="1"/>
</dbReference>
<feature type="active site" evidence="11">
    <location>
        <position position="171"/>
    </location>
</feature>
<gene>
    <name evidence="11" type="primary">xerD</name>
    <name evidence="14" type="ORF">MAIT1_03138</name>
</gene>
<proteinExistence type="inferred from homology"/>
<dbReference type="Pfam" id="PF02899">
    <property type="entry name" value="Phage_int_SAM_1"/>
    <property type="match status" value="1"/>
</dbReference>
<dbReference type="NCBIfam" id="NF040815">
    <property type="entry name" value="recomb_XerA_Arch"/>
    <property type="match status" value="1"/>
</dbReference>
<dbReference type="InterPro" id="IPR011932">
    <property type="entry name" value="Recomb_XerD"/>
</dbReference>
<dbReference type="PANTHER" id="PTHR30349:SF90">
    <property type="entry name" value="TYROSINE RECOMBINASE XERD"/>
    <property type="match status" value="1"/>
</dbReference>
<keyword evidence="5 11" id="KW-0132">Cell division</keyword>
<feature type="active site" evidence="11">
    <location>
        <position position="242"/>
    </location>
</feature>
<dbReference type="AlphaFoldDB" id="A0A1Y2K664"/>
<dbReference type="GO" id="GO:0003677">
    <property type="term" value="F:DNA binding"/>
    <property type="evidence" value="ECO:0007669"/>
    <property type="project" value="UniProtKB-UniRule"/>
</dbReference>
<dbReference type="InterPro" id="IPR004107">
    <property type="entry name" value="Integrase_SAM-like_N"/>
</dbReference>
<evidence type="ECO:0000313" key="15">
    <source>
        <dbReference type="Proteomes" id="UP000194003"/>
    </source>
</evidence>
<evidence type="ECO:0000259" key="12">
    <source>
        <dbReference type="PROSITE" id="PS51898"/>
    </source>
</evidence>
<dbReference type="GO" id="GO:0007059">
    <property type="term" value="P:chromosome segregation"/>
    <property type="evidence" value="ECO:0007669"/>
    <property type="project" value="UniProtKB-UniRule"/>
</dbReference>
<dbReference type="InterPro" id="IPR023009">
    <property type="entry name" value="Tyrosine_recombinase_XerC/XerD"/>
</dbReference>
<dbReference type="Pfam" id="PF00589">
    <property type="entry name" value="Phage_integrase"/>
    <property type="match status" value="1"/>
</dbReference>
<dbReference type="PROSITE" id="PS51900">
    <property type="entry name" value="CB"/>
    <property type="match status" value="1"/>
</dbReference>
<comment type="caution">
    <text evidence="14">The sequence shown here is derived from an EMBL/GenBank/DDBJ whole genome shotgun (WGS) entry which is preliminary data.</text>
</comment>
<feature type="active site" evidence="11">
    <location>
        <position position="245"/>
    </location>
</feature>
<dbReference type="GO" id="GO:0005737">
    <property type="term" value="C:cytoplasm"/>
    <property type="evidence" value="ECO:0007669"/>
    <property type="project" value="UniProtKB-SubCell"/>
</dbReference>
<dbReference type="GO" id="GO:0006313">
    <property type="term" value="P:DNA transposition"/>
    <property type="evidence" value="ECO:0007669"/>
    <property type="project" value="UniProtKB-UniRule"/>
</dbReference>
<dbReference type="Gene3D" id="1.10.150.130">
    <property type="match status" value="1"/>
</dbReference>
<dbReference type="PROSITE" id="PS51898">
    <property type="entry name" value="TYR_RECOMBINASE"/>
    <property type="match status" value="1"/>
</dbReference>
<dbReference type="RefSeq" id="WP_198947823.1">
    <property type="nucleotide sequence ID" value="NZ_LVJN01000018.1"/>
</dbReference>
<evidence type="ECO:0000313" key="14">
    <source>
        <dbReference type="EMBL" id="OSM05010.1"/>
    </source>
</evidence>
<dbReference type="SUPFAM" id="SSF56349">
    <property type="entry name" value="DNA breaking-rejoining enzymes"/>
    <property type="match status" value="1"/>
</dbReference>
<dbReference type="InterPro" id="IPR002104">
    <property type="entry name" value="Integrase_catalytic"/>
</dbReference>
<evidence type="ECO:0000259" key="13">
    <source>
        <dbReference type="PROSITE" id="PS51900"/>
    </source>
</evidence>
<accession>A0A1Y2K664</accession>
<feature type="active site" description="O-(3'-phospho-DNA)-tyrosine intermediate" evidence="11">
    <location>
        <position position="277"/>
    </location>
</feature>
<dbReference type="NCBIfam" id="TIGR02225">
    <property type="entry name" value="recomb_XerD"/>
    <property type="match status" value="1"/>
</dbReference>
<comment type="subcellular location">
    <subcellularLocation>
        <location evidence="1 11">Cytoplasm</location>
    </subcellularLocation>
</comment>